<dbReference type="InterPro" id="IPR018114">
    <property type="entry name" value="TRYPSIN_HIS"/>
</dbReference>
<evidence type="ECO:0000313" key="1">
    <source>
        <dbReference type="EMBL" id="OIV37701.1"/>
    </source>
</evidence>
<name>A0A1J7BGL0_9ACTN</name>
<dbReference type="GO" id="GO:0006508">
    <property type="term" value="P:proteolysis"/>
    <property type="evidence" value="ECO:0007669"/>
    <property type="project" value="InterPro"/>
</dbReference>
<keyword evidence="2" id="KW-1185">Reference proteome</keyword>
<dbReference type="InterPro" id="IPR043504">
    <property type="entry name" value="Peptidase_S1_PA_chymotrypsin"/>
</dbReference>
<dbReference type="GO" id="GO:0004252">
    <property type="term" value="F:serine-type endopeptidase activity"/>
    <property type="evidence" value="ECO:0007669"/>
    <property type="project" value="InterPro"/>
</dbReference>
<dbReference type="STRING" id="1428644.BIV57_08955"/>
<dbReference type="Gene3D" id="2.40.10.10">
    <property type="entry name" value="Trypsin-like serine proteases"/>
    <property type="match status" value="2"/>
</dbReference>
<gene>
    <name evidence="1" type="ORF">BIV57_08955</name>
</gene>
<dbReference type="AlphaFoldDB" id="A0A1J7BGL0"/>
<sequence>MLVAVLVAVLGVGAFLLWGRGHADRFDSINRMLHGQSPFNPSAVKSQTYDGVPTVGTFITQQTDGWRGRSCNATVVPSPQHNLVVTAAHCLASYDGAHGMRFVPMWHDGKEPYGSFPLIPGRTWAPTDYIRGRSGYTKERWDLDAVFIQVGRNAKGQNVQDAVGGADPIDFSAPPSNDTVMIGYPARLKYPLHCEAKSSPAFEKYQQIACNGYTGGTSGAPWFTDWNAKTDTGRLIGVLGGYMRGGTSNDLEYGTRFTPELEKLYHDAQYNVPQKSVPGLGTGAEWSKARSIDTGDFFGGRRERSDDLLARYADGSVRIYAGNREKPYGWGGGIRPGVTVQTANRTWAQAKDVTVGDFGGRGNHNDVLLLTRDGRLLVYRNVTAAHGLGRPVQLQGPNRTWAQARAMTAGAFGTSGPSHAMDQLVVVGPDGSVTQYTGIGTRNGAAALHTGVPLAGPSAKWAAVKDLTTAEVTANGSAKKHIGQGVMAAFRNGEIDMYRGTDVLTPDAVLATPGREKSHLRSLAGGTWIGLAPGGHIRDDVAMLWDNGALVMHQNSNLRGFVREFQLVAPAKPDF</sequence>
<dbReference type="SUPFAM" id="SSF50494">
    <property type="entry name" value="Trypsin-like serine proteases"/>
    <property type="match status" value="1"/>
</dbReference>
<evidence type="ECO:0008006" key="3">
    <source>
        <dbReference type="Google" id="ProtNLM"/>
    </source>
</evidence>
<dbReference type="Proteomes" id="UP000243342">
    <property type="component" value="Unassembled WGS sequence"/>
</dbReference>
<accession>A0A1J7BGL0</accession>
<dbReference type="PROSITE" id="PS00134">
    <property type="entry name" value="TRYPSIN_HIS"/>
    <property type="match status" value="1"/>
</dbReference>
<evidence type="ECO:0000313" key="2">
    <source>
        <dbReference type="Proteomes" id="UP000243342"/>
    </source>
</evidence>
<comment type="caution">
    <text evidence="1">The sequence shown here is derived from an EMBL/GenBank/DDBJ whole genome shotgun (WGS) entry which is preliminary data.</text>
</comment>
<organism evidence="1 2">
    <name type="scientific">Mangrovactinospora gilvigrisea</name>
    <dbReference type="NCBI Taxonomy" id="1428644"/>
    <lineage>
        <taxon>Bacteria</taxon>
        <taxon>Bacillati</taxon>
        <taxon>Actinomycetota</taxon>
        <taxon>Actinomycetes</taxon>
        <taxon>Kitasatosporales</taxon>
        <taxon>Streptomycetaceae</taxon>
        <taxon>Mangrovactinospora</taxon>
    </lineage>
</organism>
<reference evidence="1 2" key="1">
    <citation type="submission" date="2016-10" db="EMBL/GenBank/DDBJ databases">
        <title>Genome sequence of Streptomyces gilvigriseus MUSC 26.</title>
        <authorList>
            <person name="Lee L.-H."/>
            <person name="Ser H.-L."/>
        </authorList>
    </citation>
    <scope>NUCLEOTIDE SEQUENCE [LARGE SCALE GENOMIC DNA]</scope>
    <source>
        <strain evidence="1 2">MUSC 26</strain>
    </source>
</reference>
<proteinExistence type="predicted"/>
<dbReference type="InterPro" id="IPR009003">
    <property type="entry name" value="Peptidase_S1_PA"/>
</dbReference>
<dbReference type="EMBL" id="MLCF01000043">
    <property type="protein sequence ID" value="OIV37701.1"/>
    <property type="molecule type" value="Genomic_DNA"/>
</dbReference>
<protein>
    <recommendedName>
        <fullName evidence="3">Peptidase S1 domain-containing protein</fullName>
    </recommendedName>
</protein>